<comment type="caution">
    <text evidence="1">The sequence shown here is derived from an EMBL/GenBank/DDBJ whole genome shotgun (WGS) entry which is preliminary data.</text>
</comment>
<protein>
    <submittedName>
        <fullName evidence="1">Uncharacterized protein</fullName>
    </submittedName>
</protein>
<organism evidence="1 2">
    <name type="scientific">Portunus trituberculatus</name>
    <name type="common">Swimming crab</name>
    <name type="synonym">Neptunus trituberculatus</name>
    <dbReference type="NCBI Taxonomy" id="210409"/>
    <lineage>
        <taxon>Eukaryota</taxon>
        <taxon>Metazoa</taxon>
        <taxon>Ecdysozoa</taxon>
        <taxon>Arthropoda</taxon>
        <taxon>Crustacea</taxon>
        <taxon>Multicrustacea</taxon>
        <taxon>Malacostraca</taxon>
        <taxon>Eumalacostraca</taxon>
        <taxon>Eucarida</taxon>
        <taxon>Decapoda</taxon>
        <taxon>Pleocyemata</taxon>
        <taxon>Brachyura</taxon>
        <taxon>Eubrachyura</taxon>
        <taxon>Portunoidea</taxon>
        <taxon>Portunidae</taxon>
        <taxon>Portuninae</taxon>
        <taxon>Portunus</taxon>
    </lineage>
</organism>
<accession>A0A5B7JAR2</accession>
<proteinExistence type="predicted"/>
<evidence type="ECO:0000313" key="2">
    <source>
        <dbReference type="Proteomes" id="UP000324222"/>
    </source>
</evidence>
<evidence type="ECO:0000313" key="1">
    <source>
        <dbReference type="EMBL" id="MPC91543.1"/>
    </source>
</evidence>
<reference evidence="1 2" key="1">
    <citation type="submission" date="2019-05" db="EMBL/GenBank/DDBJ databases">
        <title>Another draft genome of Portunus trituberculatus and its Hox gene families provides insights of decapod evolution.</title>
        <authorList>
            <person name="Jeong J.-H."/>
            <person name="Song I."/>
            <person name="Kim S."/>
            <person name="Choi T."/>
            <person name="Kim D."/>
            <person name="Ryu S."/>
            <person name="Kim W."/>
        </authorList>
    </citation>
    <scope>NUCLEOTIDE SEQUENCE [LARGE SCALE GENOMIC DNA]</scope>
    <source>
        <tissue evidence="1">Muscle</tissue>
    </source>
</reference>
<dbReference type="AlphaFoldDB" id="A0A5B7JAR2"/>
<dbReference type="EMBL" id="VSRR010088106">
    <property type="protein sequence ID" value="MPC91543.1"/>
    <property type="molecule type" value="Genomic_DNA"/>
</dbReference>
<keyword evidence="2" id="KW-1185">Reference proteome</keyword>
<gene>
    <name evidence="1" type="ORF">E2C01_086588</name>
</gene>
<dbReference type="Proteomes" id="UP000324222">
    <property type="component" value="Unassembled WGS sequence"/>
</dbReference>
<sequence>MLLSQGDNLKPPIIYSRHVARTLDIHLGTIHEILQLFCEASSLAVLQVSQAGLRQGLVKGRGYSRWQEQSDGTKHINSRRECPRHKRECSAFLLCLHVQTFADARARMQFDKAICCPC</sequence>
<name>A0A5B7JAR2_PORTR</name>